<protein>
    <submittedName>
        <fullName evidence="2">Heme-degrading monooxygenase HmoA</fullName>
    </submittedName>
</protein>
<dbReference type="InterPro" id="IPR007138">
    <property type="entry name" value="ABM_dom"/>
</dbReference>
<gene>
    <name evidence="2" type="ORF">B0I28_10784</name>
</gene>
<dbReference type="EMBL" id="PVTJ01000007">
    <property type="protein sequence ID" value="PRY57237.1"/>
    <property type="molecule type" value="Genomic_DNA"/>
</dbReference>
<evidence type="ECO:0000313" key="3">
    <source>
        <dbReference type="Proteomes" id="UP000238176"/>
    </source>
</evidence>
<dbReference type="GO" id="GO:0004497">
    <property type="term" value="F:monooxygenase activity"/>
    <property type="evidence" value="ECO:0007669"/>
    <property type="project" value="UniProtKB-KW"/>
</dbReference>
<comment type="caution">
    <text evidence="2">The sequence shown here is derived from an EMBL/GenBank/DDBJ whole genome shotgun (WGS) entry which is preliminary data.</text>
</comment>
<accession>A0A2T0UHC7</accession>
<keyword evidence="2" id="KW-0503">Monooxygenase</keyword>
<dbReference type="AlphaFoldDB" id="A0A2T0UHC7"/>
<evidence type="ECO:0000313" key="2">
    <source>
        <dbReference type="EMBL" id="PRY57237.1"/>
    </source>
</evidence>
<dbReference type="Gene3D" id="3.30.70.100">
    <property type="match status" value="1"/>
</dbReference>
<dbReference type="InterPro" id="IPR011008">
    <property type="entry name" value="Dimeric_a/b-barrel"/>
</dbReference>
<organism evidence="2 3">
    <name type="scientific">Glycomyces artemisiae</name>
    <dbReference type="NCBI Taxonomy" id="1076443"/>
    <lineage>
        <taxon>Bacteria</taxon>
        <taxon>Bacillati</taxon>
        <taxon>Actinomycetota</taxon>
        <taxon>Actinomycetes</taxon>
        <taxon>Glycomycetales</taxon>
        <taxon>Glycomycetaceae</taxon>
        <taxon>Glycomyces</taxon>
    </lineage>
</organism>
<name>A0A2T0UHC7_9ACTN</name>
<keyword evidence="2" id="KW-0560">Oxidoreductase</keyword>
<dbReference type="Pfam" id="PF03992">
    <property type="entry name" value="ABM"/>
    <property type="match status" value="1"/>
</dbReference>
<proteinExistence type="predicted"/>
<dbReference type="RefSeq" id="WP_106365245.1">
    <property type="nucleotide sequence ID" value="NZ_PVTJ01000007.1"/>
</dbReference>
<dbReference type="OrthoDB" id="9798157at2"/>
<dbReference type="PROSITE" id="PS51725">
    <property type="entry name" value="ABM"/>
    <property type="match status" value="1"/>
</dbReference>
<evidence type="ECO:0000259" key="1">
    <source>
        <dbReference type="PROSITE" id="PS51725"/>
    </source>
</evidence>
<keyword evidence="3" id="KW-1185">Reference proteome</keyword>
<dbReference type="Proteomes" id="UP000238176">
    <property type="component" value="Unassembled WGS sequence"/>
</dbReference>
<dbReference type="SUPFAM" id="SSF54909">
    <property type="entry name" value="Dimeric alpha+beta barrel"/>
    <property type="match status" value="1"/>
</dbReference>
<feature type="domain" description="ABM" evidence="1">
    <location>
        <begin position="2"/>
        <end position="91"/>
    </location>
</feature>
<reference evidence="2 3" key="1">
    <citation type="submission" date="2018-03" db="EMBL/GenBank/DDBJ databases">
        <title>Genomic Encyclopedia of Type Strains, Phase III (KMG-III): the genomes of soil and plant-associated and newly described type strains.</title>
        <authorList>
            <person name="Whitman W."/>
        </authorList>
    </citation>
    <scope>NUCLEOTIDE SEQUENCE [LARGE SCALE GENOMIC DNA]</scope>
    <source>
        <strain evidence="2 3">CGMCC 4.7067</strain>
    </source>
</reference>
<sequence length="96" mass="10953">MVLEVAEIKITPGQEDAFKEAYRGARAFVEASPGCRSIRMTQGVENPSRFVLLIEWDSVEAHEQGFRETDRFPKWREAIGPFFAEPPFVEHAVDID</sequence>